<proteinExistence type="predicted"/>
<dbReference type="EMBL" id="MFHQ01000032">
    <property type="protein sequence ID" value="OGF73992.1"/>
    <property type="molecule type" value="Genomic_DNA"/>
</dbReference>
<name>A0A1F5WE51_9BACT</name>
<dbReference type="STRING" id="1798338.A3J56_02975"/>
<evidence type="ECO:0000313" key="1">
    <source>
        <dbReference type="EMBL" id="OGF73992.1"/>
    </source>
</evidence>
<dbReference type="AlphaFoldDB" id="A0A1F5WE51"/>
<dbReference type="Proteomes" id="UP000178406">
    <property type="component" value="Unassembled WGS sequence"/>
</dbReference>
<gene>
    <name evidence="1" type="ORF">A3J56_02975</name>
</gene>
<reference evidence="1 2" key="1">
    <citation type="journal article" date="2016" name="Nat. Commun.">
        <title>Thousands of microbial genomes shed light on interconnected biogeochemical processes in an aquifer system.</title>
        <authorList>
            <person name="Anantharaman K."/>
            <person name="Brown C.T."/>
            <person name="Hug L.A."/>
            <person name="Sharon I."/>
            <person name="Castelle C.J."/>
            <person name="Probst A.J."/>
            <person name="Thomas B.C."/>
            <person name="Singh A."/>
            <person name="Wilkins M.J."/>
            <person name="Karaoz U."/>
            <person name="Brodie E.L."/>
            <person name="Williams K.H."/>
            <person name="Hubbard S.S."/>
            <person name="Banfield J.F."/>
        </authorList>
    </citation>
    <scope>NUCLEOTIDE SEQUENCE [LARGE SCALE GENOMIC DNA]</scope>
</reference>
<organism evidence="1 2">
    <name type="scientific">Candidatus Giovannonibacteria bacterium RIFCSPHIGHO2_02_FULL_46_20</name>
    <dbReference type="NCBI Taxonomy" id="1798338"/>
    <lineage>
        <taxon>Bacteria</taxon>
        <taxon>Candidatus Giovannoniibacteriota</taxon>
    </lineage>
</organism>
<protein>
    <submittedName>
        <fullName evidence="1">Uncharacterized protein</fullName>
    </submittedName>
</protein>
<comment type="caution">
    <text evidence="1">The sequence shown here is derived from an EMBL/GenBank/DDBJ whole genome shotgun (WGS) entry which is preliminary data.</text>
</comment>
<sequence length="70" mass="8253">MTKYEQQEENRETIKAITGEHIDAYLDRVRRAAYKADVIAKFFNNEVIIPKGEHDSEYMLAVRDQLVPRK</sequence>
<accession>A0A1F5WE51</accession>
<evidence type="ECO:0000313" key="2">
    <source>
        <dbReference type="Proteomes" id="UP000178406"/>
    </source>
</evidence>